<protein>
    <submittedName>
        <fullName evidence="1">D-inositol-3-phosphate glycosyltransferase</fullName>
    </submittedName>
</protein>
<dbReference type="PANTHER" id="PTHR45947">
    <property type="entry name" value="SULFOQUINOVOSYL TRANSFERASE SQD2"/>
    <property type="match status" value="1"/>
</dbReference>
<proteinExistence type="predicted"/>
<dbReference type="Proteomes" id="UP001055125">
    <property type="component" value="Unassembled WGS sequence"/>
</dbReference>
<dbReference type="EMBL" id="BPQP01000035">
    <property type="protein sequence ID" value="GJD95305.1"/>
    <property type="molecule type" value="Genomic_DNA"/>
</dbReference>
<reference evidence="1" key="1">
    <citation type="journal article" date="2021" name="Front. Microbiol.">
        <title>Comprehensive Comparative Genomics and Phenotyping of Methylobacterium Species.</title>
        <authorList>
            <person name="Alessa O."/>
            <person name="Ogura Y."/>
            <person name="Fujitani Y."/>
            <person name="Takami H."/>
            <person name="Hayashi T."/>
            <person name="Sahin N."/>
            <person name="Tani A."/>
        </authorList>
    </citation>
    <scope>NUCLEOTIDE SEQUENCE</scope>
    <source>
        <strain evidence="1">DSM 19015</strain>
    </source>
</reference>
<name>A0ABQ4RY38_9HYPH</name>
<evidence type="ECO:0000313" key="2">
    <source>
        <dbReference type="Proteomes" id="UP001055125"/>
    </source>
</evidence>
<accession>A0ABQ4RY38</accession>
<dbReference type="InterPro" id="IPR050194">
    <property type="entry name" value="Glycosyltransferase_grp1"/>
</dbReference>
<evidence type="ECO:0000313" key="1">
    <source>
        <dbReference type="EMBL" id="GJD95305.1"/>
    </source>
</evidence>
<sequence length="687" mass="71875">MRPGCRRLSADPALRTVASEFGEEAHGVAGWPSANVGHEARPDRLPDGRAWPTILVLIAHEGDADGLSATIASVVAQDYPEARHDVLADGAPLNGELAALSGPDAEYLLLLHAGDLLAPGALTALGFEAVGSGADRVAGLRVLFDRGVIGLDVIGDPSRVCADGTVPFTGGDVLLSREAVLRAGASEASGFDLVALWGRLEAIGASFVRIGRPVLLQHCRGARARSKGASLSIAALTDRGLSGGAGIAHRRLADALRLSGHRVTDYRLDAEAPPATAEWTDRFPRTEAAICGGGHDLVLAGNLHGATRGIDPLAHLGATMPVAAVLHDLFPLTGRCAFPSEGSRIATGCDAACPSADQYPQLAPNRIATAFAAKRAILSGPGAPLLLANSRWTLSTARALGGPDIRVHRIDLAFPTGVFRPPEDRAALRRSLGLAADDVLILFGAVIADMPGKGFADLKAVLGRVARPGVGFVAVGRLDDPSRFDLPNLVSTGPVTDEGTLARWYGACDIHVTASRIETLGQMPIEAGLCGTPTVAYVVGGLTDAVIDGVSGLLVPPVPERLAAALAALIADAPRRRRLGAFARLAFEGRNSHASAAIRLHDLFVEQGWLLPPPDGRIRFAPEMLGRFAFAKRRDPGDAGTVAPASPAAVRQLRRAKQALLGRGMPIWMRRALYVAALFRRRVGRGR</sequence>
<dbReference type="InterPro" id="IPR029044">
    <property type="entry name" value="Nucleotide-diphossugar_trans"/>
</dbReference>
<dbReference type="SUPFAM" id="SSF53448">
    <property type="entry name" value="Nucleotide-diphospho-sugar transferases"/>
    <property type="match status" value="1"/>
</dbReference>
<organism evidence="1 2">
    <name type="scientific">Methylobacterium iners</name>
    <dbReference type="NCBI Taxonomy" id="418707"/>
    <lineage>
        <taxon>Bacteria</taxon>
        <taxon>Pseudomonadati</taxon>
        <taxon>Pseudomonadota</taxon>
        <taxon>Alphaproteobacteria</taxon>
        <taxon>Hyphomicrobiales</taxon>
        <taxon>Methylobacteriaceae</taxon>
        <taxon>Methylobacterium</taxon>
    </lineage>
</organism>
<dbReference type="Gene3D" id="3.40.50.2000">
    <property type="entry name" value="Glycogen Phosphorylase B"/>
    <property type="match status" value="2"/>
</dbReference>
<dbReference type="PANTHER" id="PTHR45947:SF3">
    <property type="entry name" value="SULFOQUINOVOSYL TRANSFERASE SQD2"/>
    <property type="match status" value="1"/>
</dbReference>
<gene>
    <name evidence="1" type="primary">mshA_6</name>
    <name evidence="1" type="ORF">OCOJLMKI_2517</name>
</gene>
<reference evidence="1" key="2">
    <citation type="submission" date="2021-08" db="EMBL/GenBank/DDBJ databases">
        <authorList>
            <person name="Tani A."/>
            <person name="Ola A."/>
            <person name="Ogura Y."/>
            <person name="Katsura K."/>
            <person name="Hayashi T."/>
        </authorList>
    </citation>
    <scope>NUCLEOTIDE SEQUENCE</scope>
    <source>
        <strain evidence="1">DSM 19015</strain>
    </source>
</reference>
<comment type="caution">
    <text evidence="1">The sequence shown here is derived from an EMBL/GenBank/DDBJ whole genome shotgun (WGS) entry which is preliminary data.</text>
</comment>
<dbReference type="SUPFAM" id="SSF53756">
    <property type="entry name" value="UDP-Glycosyltransferase/glycogen phosphorylase"/>
    <property type="match status" value="1"/>
</dbReference>
<keyword evidence="2" id="KW-1185">Reference proteome</keyword>
<dbReference type="Pfam" id="PF13692">
    <property type="entry name" value="Glyco_trans_1_4"/>
    <property type="match status" value="1"/>
</dbReference>